<keyword evidence="9" id="KW-0804">Transcription</keyword>
<comment type="subcellular location">
    <subcellularLocation>
        <location evidence="1">Cytoplasm</location>
    </subcellularLocation>
</comment>
<evidence type="ECO:0000256" key="4">
    <source>
        <dbReference type="ARBA" id="ARBA00022491"/>
    </source>
</evidence>
<dbReference type="EMBL" id="WGGD01000005">
    <property type="protein sequence ID" value="MUN29337.1"/>
    <property type="molecule type" value="Genomic_DNA"/>
</dbReference>
<evidence type="ECO:0000256" key="6">
    <source>
        <dbReference type="ARBA" id="ARBA00022833"/>
    </source>
</evidence>
<dbReference type="CDD" id="cd07153">
    <property type="entry name" value="Fur_like"/>
    <property type="match status" value="1"/>
</dbReference>
<gene>
    <name evidence="10" type="ORF">GC250_07800</name>
</gene>
<dbReference type="PANTHER" id="PTHR33202:SF7">
    <property type="entry name" value="FERRIC UPTAKE REGULATION PROTEIN"/>
    <property type="match status" value="1"/>
</dbReference>
<accession>A0A6A9QJ75</accession>
<proteinExistence type="inferred from homology"/>
<dbReference type="GO" id="GO:0045892">
    <property type="term" value="P:negative regulation of DNA-templated transcription"/>
    <property type="evidence" value="ECO:0007669"/>
    <property type="project" value="TreeGrafter"/>
</dbReference>
<dbReference type="GO" id="GO:0003700">
    <property type="term" value="F:DNA-binding transcription factor activity"/>
    <property type="evidence" value="ECO:0007669"/>
    <property type="project" value="InterPro"/>
</dbReference>
<dbReference type="Proteomes" id="UP000470772">
    <property type="component" value="Unassembled WGS sequence"/>
</dbReference>
<dbReference type="Pfam" id="PF01475">
    <property type="entry name" value="FUR"/>
    <property type="match status" value="1"/>
</dbReference>
<dbReference type="SUPFAM" id="SSF46785">
    <property type="entry name" value="Winged helix' DNA-binding domain"/>
    <property type="match status" value="1"/>
</dbReference>
<dbReference type="InterPro" id="IPR002481">
    <property type="entry name" value="FUR"/>
</dbReference>
<dbReference type="AlphaFoldDB" id="A0A6A9QJ75"/>
<evidence type="ECO:0000313" key="10">
    <source>
        <dbReference type="EMBL" id="MUN29337.1"/>
    </source>
</evidence>
<keyword evidence="4" id="KW-0678">Repressor</keyword>
<dbReference type="RefSeq" id="WP_156016915.1">
    <property type="nucleotide sequence ID" value="NZ_WGGD01000005.1"/>
</dbReference>
<dbReference type="GO" id="GO:0000976">
    <property type="term" value="F:transcription cis-regulatory region binding"/>
    <property type="evidence" value="ECO:0007669"/>
    <property type="project" value="TreeGrafter"/>
</dbReference>
<keyword evidence="3" id="KW-0963">Cytoplasm</keyword>
<dbReference type="InterPro" id="IPR036390">
    <property type="entry name" value="WH_DNA-bd_sf"/>
</dbReference>
<dbReference type="FunFam" id="1.10.10.10:FF:000007">
    <property type="entry name" value="Ferric uptake regulation protein"/>
    <property type="match status" value="1"/>
</dbReference>
<dbReference type="GO" id="GO:1900376">
    <property type="term" value="P:regulation of secondary metabolite biosynthetic process"/>
    <property type="evidence" value="ECO:0007669"/>
    <property type="project" value="TreeGrafter"/>
</dbReference>
<organism evidence="10 11">
    <name type="scientific">Sulfuracidifex metallicus DSM 6482 = JCM 9184</name>
    <dbReference type="NCBI Taxonomy" id="523847"/>
    <lineage>
        <taxon>Archaea</taxon>
        <taxon>Thermoproteota</taxon>
        <taxon>Thermoprotei</taxon>
        <taxon>Sulfolobales</taxon>
        <taxon>Sulfolobaceae</taxon>
        <taxon>Sulfuracidifex</taxon>
    </lineage>
</organism>
<evidence type="ECO:0000256" key="8">
    <source>
        <dbReference type="ARBA" id="ARBA00023125"/>
    </source>
</evidence>
<sequence>MSEAIANELRKRGLKVTPQRLAIMRIVQKQGHYNGEQIYEELKKTEPSISLSTVYNTLETLREAGLVNSFEINGMKWYEARVEPHANVYCVDKNEIIDMEVDASSIINDMRNKGAEVKNLNIVVYAECSKLKEQK</sequence>
<comment type="similarity">
    <text evidence="2">Belongs to the Fur family.</text>
</comment>
<keyword evidence="7" id="KW-0805">Transcription regulation</keyword>
<dbReference type="GO" id="GO:0008270">
    <property type="term" value="F:zinc ion binding"/>
    <property type="evidence" value="ECO:0007669"/>
    <property type="project" value="TreeGrafter"/>
</dbReference>
<evidence type="ECO:0000256" key="3">
    <source>
        <dbReference type="ARBA" id="ARBA00022490"/>
    </source>
</evidence>
<dbReference type="Gene3D" id="1.10.10.10">
    <property type="entry name" value="Winged helix-like DNA-binding domain superfamily/Winged helix DNA-binding domain"/>
    <property type="match status" value="1"/>
</dbReference>
<protein>
    <submittedName>
        <fullName evidence="10">ArsR family transcriptional regulator</fullName>
    </submittedName>
</protein>
<name>A0A6A9QJ75_SULME</name>
<dbReference type="PANTHER" id="PTHR33202">
    <property type="entry name" value="ZINC UPTAKE REGULATION PROTEIN"/>
    <property type="match status" value="1"/>
</dbReference>
<evidence type="ECO:0000256" key="9">
    <source>
        <dbReference type="ARBA" id="ARBA00023163"/>
    </source>
</evidence>
<evidence type="ECO:0000256" key="5">
    <source>
        <dbReference type="ARBA" id="ARBA00022723"/>
    </source>
</evidence>
<evidence type="ECO:0000256" key="7">
    <source>
        <dbReference type="ARBA" id="ARBA00023015"/>
    </source>
</evidence>
<evidence type="ECO:0000256" key="1">
    <source>
        <dbReference type="ARBA" id="ARBA00004496"/>
    </source>
</evidence>
<keyword evidence="5" id="KW-0479">Metal-binding</keyword>
<keyword evidence="6" id="KW-0862">Zinc</keyword>
<comment type="caution">
    <text evidence="10">The sequence shown here is derived from an EMBL/GenBank/DDBJ whole genome shotgun (WGS) entry which is preliminary data.</text>
</comment>
<keyword evidence="8" id="KW-0238">DNA-binding</keyword>
<evidence type="ECO:0000256" key="2">
    <source>
        <dbReference type="ARBA" id="ARBA00007957"/>
    </source>
</evidence>
<reference evidence="10 11" key="1">
    <citation type="submission" date="2019-10" db="EMBL/GenBank/DDBJ databases">
        <title>Sequencing and Assembly of Multiple Reported Metal-Biooxidizing Members of the Extremely Thermoacidophilic Archaeal Family Sulfolobaceae.</title>
        <authorList>
            <person name="Counts J.A."/>
            <person name="Kelly R.M."/>
        </authorList>
    </citation>
    <scope>NUCLEOTIDE SEQUENCE [LARGE SCALE GENOMIC DNA]</scope>
    <source>
        <strain evidence="10 11">DSM 6482</strain>
    </source>
</reference>
<dbReference type="GO" id="GO:0005737">
    <property type="term" value="C:cytoplasm"/>
    <property type="evidence" value="ECO:0007669"/>
    <property type="project" value="UniProtKB-SubCell"/>
</dbReference>
<keyword evidence="11" id="KW-1185">Reference proteome</keyword>
<evidence type="ECO:0000313" key="11">
    <source>
        <dbReference type="Proteomes" id="UP000470772"/>
    </source>
</evidence>
<dbReference type="InterPro" id="IPR036388">
    <property type="entry name" value="WH-like_DNA-bd_sf"/>
</dbReference>